<name>A0A9Q3CYC9_9BASI</name>
<feature type="compositionally biased region" description="Low complexity" evidence="1">
    <location>
        <begin position="49"/>
        <end position="60"/>
    </location>
</feature>
<dbReference type="AlphaFoldDB" id="A0A9Q3CYC9"/>
<evidence type="ECO:0000313" key="2">
    <source>
        <dbReference type="EMBL" id="MBW0490656.1"/>
    </source>
</evidence>
<feature type="compositionally biased region" description="Polar residues" evidence="1">
    <location>
        <begin position="75"/>
        <end position="87"/>
    </location>
</feature>
<dbReference type="Proteomes" id="UP000765509">
    <property type="component" value="Unassembled WGS sequence"/>
</dbReference>
<reference evidence="2" key="1">
    <citation type="submission" date="2021-03" db="EMBL/GenBank/DDBJ databases">
        <title>Draft genome sequence of rust myrtle Austropuccinia psidii MF-1, a brazilian biotype.</title>
        <authorList>
            <person name="Quecine M.C."/>
            <person name="Pachon D.M.R."/>
            <person name="Bonatelli M.L."/>
            <person name="Correr F.H."/>
            <person name="Franceschini L.M."/>
            <person name="Leite T.F."/>
            <person name="Margarido G.R.A."/>
            <person name="Almeida C.A."/>
            <person name="Ferrarezi J.A."/>
            <person name="Labate C.A."/>
        </authorList>
    </citation>
    <scope>NUCLEOTIDE SEQUENCE</scope>
    <source>
        <strain evidence="2">MF-1</strain>
    </source>
</reference>
<dbReference type="EMBL" id="AVOT02010697">
    <property type="protein sequence ID" value="MBW0490656.1"/>
    <property type="molecule type" value="Genomic_DNA"/>
</dbReference>
<feature type="region of interest" description="Disordered" evidence="1">
    <location>
        <begin position="30"/>
        <end position="88"/>
    </location>
</feature>
<accession>A0A9Q3CYC9</accession>
<gene>
    <name evidence="2" type="ORF">O181_030371</name>
</gene>
<evidence type="ECO:0000256" key="1">
    <source>
        <dbReference type="SAM" id="MobiDB-lite"/>
    </source>
</evidence>
<organism evidence="2 3">
    <name type="scientific">Austropuccinia psidii MF-1</name>
    <dbReference type="NCBI Taxonomy" id="1389203"/>
    <lineage>
        <taxon>Eukaryota</taxon>
        <taxon>Fungi</taxon>
        <taxon>Dikarya</taxon>
        <taxon>Basidiomycota</taxon>
        <taxon>Pucciniomycotina</taxon>
        <taxon>Pucciniomycetes</taxon>
        <taxon>Pucciniales</taxon>
        <taxon>Sphaerophragmiaceae</taxon>
        <taxon>Austropuccinia</taxon>
    </lineage>
</organism>
<sequence length="176" mass="19596">MNSCLTVRNVSGPSQCLKVTQWIKFIDGKEKRDALNSPMEENNPPPPKSSKNSPNSQQQQFQCGKAVTDSEKGQRQATSHKTIQPGIQNPKDLAGCHQKCVSDVQNHYGITEKGGVQIKISKITSEILDGIPNLYIDLNDVNSHISDEHSSICNNFKTKNPSLSQRNETLMCFEKR</sequence>
<protein>
    <submittedName>
        <fullName evidence="2">Uncharacterized protein</fullName>
    </submittedName>
</protein>
<comment type="caution">
    <text evidence="2">The sequence shown here is derived from an EMBL/GenBank/DDBJ whole genome shotgun (WGS) entry which is preliminary data.</text>
</comment>
<keyword evidence="3" id="KW-1185">Reference proteome</keyword>
<proteinExistence type="predicted"/>
<evidence type="ECO:0000313" key="3">
    <source>
        <dbReference type="Proteomes" id="UP000765509"/>
    </source>
</evidence>